<dbReference type="AlphaFoldDB" id="A0A445MX24"/>
<sequence length="146" mass="16514">MTGSTQVIRKMTLTQVSDKFSLDIIYAFGSRAQEVVKWVNEEISALRISSLSDIDIGVKPSAGKILSLREKVHLSISFEDLFAVNRLDLVVLPEADPFLAANIIRGERIFCRDEHAADEYELYILRRAGDLAPLERERMSLIMETD</sequence>
<dbReference type="Gene3D" id="3.30.460.10">
    <property type="entry name" value="Beta Polymerase, domain 2"/>
    <property type="match status" value="1"/>
</dbReference>
<gene>
    <name evidence="2" type="ORF">PITCH_A2030181</name>
</gene>
<name>A0A445MX24_9BACT</name>
<accession>A0A445MX24</accession>
<organism evidence="2">
    <name type="scientific">uncultured Desulfobacterium sp</name>
    <dbReference type="NCBI Taxonomy" id="201089"/>
    <lineage>
        <taxon>Bacteria</taxon>
        <taxon>Pseudomonadati</taxon>
        <taxon>Thermodesulfobacteriota</taxon>
        <taxon>Desulfobacteria</taxon>
        <taxon>Desulfobacterales</taxon>
        <taxon>Desulfobacteriaceae</taxon>
        <taxon>Desulfobacterium</taxon>
        <taxon>environmental samples</taxon>
    </lineage>
</organism>
<proteinExistence type="predicted"/>
<feature type="domain" description="Polymerase beta nucleotidyltransferase" evidence="1">
    <location>
        <begin position="18"/>
        <end position="114"/>
    </location>
</feature>
<reference evidence="2" key="1">
    <citation type="submission" date="2018-01" db="EMBL/GenBank/DDBJ databases">
        <authorList>
            <person name="Regsiter A."/>
            <person name="William W."/>
        </authorList>
    </citation>
    <scope>NUCLEOTIDE SEQUENCE</scope>
    <source>
        <strain evidence="2">TRIP AH-1</strain>
    </source>
</reference>
<dbReference type="InterPro" id="IPR043519">
    <property type="entry name" value="NT_sf"/>
</dbReference>
<evidence type="ECO:0000313" key="2">
    <source>
        <dbReference type="EMBL" id="SPD74037.1"/>
    </source>
</evidence>
<dbReference type="Pfam" id="PF18765">
    <property type="entry name" value="Polbeta"/>
    <property type="match status" value="1"/>
</dbReference>
<protein>
    <recommendedName>
        <fullName evidence="1">Polymerase beta nucleotidyltransferase domain-containing protein</fullName>
    </recommendedName>
</protein>
<dbReference type="PANTHER" id="PTHR43852">
    <property type="entry name" value="NUCLEOTIDYLTRANSFERASE"/>
    <property type="match status" value="1"/>
</dbReference>
<evidence type="ECO:0000259" key="1">
    <source>
        <dbReference type="Pfam" id="PF18765"/>
    </source>
</evidence>
<dbReference type="InterPro" id="IPR041633">
    <property type="entry name" value="Polbeta"/>
</dbReference>
<dbReference type="InterPro" id="IPR052930">
    <property type="entry name" value="TA_antitoxin_MntA"/>
</dbReference>
<dbReference type="PANTHER" id="PTHR43852:SF3">
    <property type="entry name" value="NUCLEOTIDYLTRANSFERASE"/>
    <property type="match status" value="1"/>
</dbReference>
<dbReference type="EMBL" id="OJIN01000117">
    <property type="protein sequence ID" value="SPD74037.1"/>
    <property type="molecule type" value="Genomic_DNA"/>
</dbReference>